<organism evidence="1 2">
    <name type="scientific">Botryotinia narcissicola</name>
    <dbReference type="NCBI Taxonomy" id="278944"/>
    <lineage>
        <taxon>Eukaryota</taxon>
        <taxon>Fungi</taxon>
        <taxon>Dikarya</taxon>
        <taxon>Ascomycota</taxon>
        <taxon>Pezizomycotina</taxon>
        <taxon>Leotiomycetes</taxon>
        <taxon>Helotiales</taxon>
        <taxon>Sclerotiniaceae</taxon>
        <taxon>Botryotinia</taxon>
    </lineage>
</organism>
<protein>
    <submittedName>
        <fullName evidence="1">Uncharacterized protein</fullName>
    </submittedName>
</protein>
<accession>A0A4Z1H670</accession>
<dbReference type="EMBL" id="PQXJ01000960">
    <property type="protein sequence ID" value="TGO44069.1"/>
    <property type="molecule type" value="Genomic_DNA"/>
</dbReference>
<dbReference type="AlphaFoldDB" id="A0A4Z1H670"/>
<gene>
    <name evidence="1" type="ORF">BOTNAR_0965g00020</name>
</gene>
<name>A0A4Z1H670_9HELO</name>
<comment type="caution">
    <text evidence="1">The sequence shown here is derived from an EMBL/GenBank/DDBJ whole genome shotgun (WGS) entry which is preliminary data.</text>
</comment>
<evidence type="ECO:0000313" key="2">
    <source>
        <dbReference type="Proteomes" id="UP000297452"/>
    </source>
</evidence>
<dbReference type="OrthoDB" id="10569978at2759"/>
<keyword evidence="2" id="KW-1185">Reference proteome</keyword>
<proteinExistence type="predicted"/>
<dbReference type="Proteomes" id="UP000297452">
    <property type="component" value="Unassembled WGS sequence"/>
</dbReference>
<evidence type="ECO:0000313" key="1">
    <source>
        <dbReference type="EMBL" id="TGO44069.1"/>
    </source>
</evidence>
<reference evidence="1 2" key="1">
    <citation type="submission" date="2017-12" db="EMBL/GenBank/DDBJ databases">
        <title>Comparative genomics of Botrytis spp.</title>
        <authorList>
            <person name="Valero-Jimenez C.A."/>
            <person name="Tapia P."/>
            <person name="Veloso J."/>
            <person name="Silva-Moreno E."/>
            <person name="Staats M."/>
            <person name="Valdes J.H."/>
            <person name="Van Kan J.A.L."/>
        </authorList>
    </citation>
    <scope>NUCLEOTIDE SEQUENCE [LARGE SCALE GENOMIC DNA]</scope>
    <source>
        <strain evidence="1 2">MUCL2120</strain>
    </source>
</reference>
<sequence length="156" mass="17629">MFQEAFIAPGVRYPSPESLRQDSYGFYFLDSKLLIIAIDKCTRCINAVEPCSTFCSQRQHIDHGIDKRSGGRKIKCNENQCNEAQCNKPALGNGMNYCSHQYETDPPDVPNKTVIPRELATRWLAWHTNVKTLHVVIANSISRDLVRTTSVIPMDA</sequence>